<accession>A0A5M8A725</accession>
<keyword evidence="2" id="KW-1185">Reference proteome</keyword>
<sequence>MKPVDGSRIRYGDQVRLALIDGHHYSMAEATRACGLYGGLIETGRRLASPASLVAVQIARRDRAAASALQLERRGKAPPRRPF</sequence>
<name>A0A5M8A725_9BURK</name>
<evidence type="ECO:0000313" key="1">
    <source>
        <dbReference type="EMBL" id="KAA6119537.1"/>
    </source>
</evidence>
<dbReference type="RefSeq" id="WP_150084112.1">
    <property type="nucleotide sequence ID" value="NZ_VWRN01000050.1"/>
</dbReference>
<dbReference type="AlphaFoldDB" id="A0A5M8A725"/>
<proteinExistence type="predicted"/>
<comment type="caution">
    <text evidence="1">The sequence shown here is derived from an EMBL/GenBank/DDBJ whole genome shotgun (WGS) entry which is preliminary data.</text>
</comment>
<organism evidence="1 2">
    <name type="scientific">Cupriavidus cauae</name>
    <dbReference type="NCBI Taxonomy" id="2608999"/>
    <lineage>
        <taxon>Bacteria</taxon>
        <taxon>Pseudomonadati</taxon>
        <taxon>Pseudomonadota</taxon>
        <taxon>Betaproteobacteria</taxon>
        <taxon>Burkholderiales</taxon>
        <taxon>Burkholderiaceae</taxon>
        <taxon>Cupriavidus</taxon>
    </lineage>
</organism>
<evidence type="ECO:0000313" key="2">
    <source>
        <dbReference type="Proteomes" id="UP000324324"/>
    </source>
</evidence>
<dbReference type="EMBL" id="VWRN01000050">
    <property type="protein sequence ID" value="KAA6119537.1"/>
    <property type="molecule type" value="Genomic_DNA"/>
</dbReference>
<protein>
    <submittedName>
        <fullName evidence="1">Uncharacterized protein</fullName>
    </submittedName>
</protein>
<dbReference type="Proteomes" id="UP000324324">
    <property type="component" value="Unassembled WGS sequence"/>
</dbReference>
<gene>
    <name evidence="1" type="ORF">F1599_18700</name>
</gene>
<reference evidence="1 2" key="1">
    <citation type="submission" date="2019-09" db="EMBL/GenBank/DDBJ databases">
        <title>Isolation of a novel species in the genus Cupriavidus from patients with sepsis using whole genome sequencing.</title>
        <authorList>
            <person name="Kweon O.J."/>
            <person name="Lee M.-K."/>
        </authorList>
    </citation>
    <scope>NUCLEOTIDE SEQUENCE [LARGE SCALE GENOMIC DNA]</scope>
    <source>
        <strain evidence="1 2">MKL-01</strain>
    </source>
</reference>